<protein>
    <recommendedName>
        <fullName evidence="5">Ricin B lectin domain-containing protein</fullName>
    </recommendedName>
</protein>
<feature type="domain" description="Ricin B lectin" evidence="5">
    <location>
        <begin position="339"/>
        <end position="476"/>
    </location>
</feature>
<evidence type="ECO:0000313" key="7">
    <source>
        <dbReference type="Proteomes" id="UP001501337"/>
    </source>
</evidence>
<dbReference type="SUPFAM" id="SSF50370">
    <property type="entry name" value="Ricin B-like lectins"/>
    <property type="match status" value="1"/>
</dbReference>
<dbReference type="PANTHER" id="PTHR34142:SF1">
    <property type="entry name" value="GLYCOSIDE HYDROLASE FAMILY 5 DOMAIN-CONTAINING PROTEIN"/>
    <property type="match status" value="1"/>
</dbReference>
<comment type="caution">
    <text evidence="6">The sequence shown here is derived from an EMBL/GenBank/DDBJ whole genome shotgun (WGS) entry which is preliminary data.</text>
</comment>
<organism evidence="6 7">
    <name type="scientific">Allohahella marinimesophila</name>
    <dbReference type="NCBI Taxonomy" id="1054972"/>
    <lineage>
        <taxon>Bacteria</taxon>
        <taxon>Pseudomonadati</taxon>
        <taxon>Pseudomonadota</taxon>
        <taxon>Gammaproteobacteria</taxon>
        <taxon>Oceanospirillales</taxon>
        <taxon>Hahellaceae</taxon>
        <taxon>Allohahella</taxon>
    </lineage>
</organism>
<dbReference type="PROSITE" id="PS50231">
    <property type="entry name" value="RICIN_B_LECTIN"/>
    <property type="match status" value="1"/>
</dbReference>
<proteinExistence type="inferred from homology"/>
<evidence type="ECO:0000256" key="4">
    <source>
        <dbReference type="SAM" id="SignalP"/>
    </source>
</evidence>
<dbReference type="SMART" id="SM00458">
    <property type="entry name" value="RICIN"/>
    <property type="match status" value="1"/>
</dbReference>
<dbReference type="EMBL" id="BAABBO010000009">
    <property type="protein sequence ID" value="GAA3960244.1"/>
    <property type="molecule type" value="Genomic_DNA"/>
</dbReference>
<dbReference type="InterPro" id="IPR035992">
    <property type="entry name" value="Ricin_B-like_lectins"/>
</dbReference>
<keyword evidence="7" id="KW-1185">Reference proteome</keyword>
<evidence type="ECO:0000259" key="5">
    <source>
        <dbReference type="SMART" id="SM00458"/>
    </source>
</evidence>
<reference evidence="7" key="1">
    <citation type="journal article" date="2019" name="Int. J. Syst. Evol. Microbiol.">
        <title>The Global Catalogue of Microorganisms (GCM) 10K type strain sequencing project: providing services to taxonomists for standard genome sequencing and annotation.</title>
        <authorList>
            <consortium name="The Broad Institute Genomics Platform"/>
            <consortium name="The Broad Institute Genome Sequencing Center for Infectious Disease"/>
            <person name="Wu L."/>
            <person name="Ma J."/>
        </authorList>
    </citation>
    <scope>NUCLEOTIDE SEQUENCE [LARGE SCALE GENOMIC DNA]</scope>
    <source>
        <strain evidence="7">JCM 17555</strain>
    </source>
</reference>
<evidence type="ECO:0000313" key="6">
    <source>
        <dbReference type="EMBL" id="GAA3960244.1"/>
    </source>
</evidence>
<dbReference type="Pfam" id="PF14200">
    <property type="entry name" value="RicinB_lectin_2"/>
    <property type="match status" value="2"/>
</dbReference>
<keyword evidence="4" id="KW-0732">Signal</keyword>
<keyword evidence="1 3" id="KW-0378">Hydrolase</keyword>
<accession>A0ABP7P5U1</accession>
<feature type="signal peptide" evidence="4">
    <location>
        <begin position="1"/>
        <end position="25"/>
    </location>
</feature>
<name>A0ABP7P5U1_9GAMM</name>
<dbReference type="CDD" id="cd00161">
    <property type="entry name" value="beta-trefoil_Ricin-like"/>
    <property type="match status" value="1"/>
</dbReference>
<dbReference type="Gene3D" id="2.80.10.50">
    <property type="match status" value="3"/>
</dbReference>
<dbReference type="PANTHER" id="PTHR34142">
    <property type="entry name" value="ENDO-BETA-1,4-GLUCANASE A"/>
    <property type="match status" value="1"/>
</dbReference>
<comment type="similarity">
    <text evidence="3">Belongs to the glycosyl hydrolase 5 (cellulase A) family.</text>
</comment>
<evidence type="ECO:0000256" key="1">
    <source>
        <dbReference type="ARBA" id="ARBA00022801"/>
    </source>
</evidence>
<evidence type="ECO:0000256" key="3">
    <source>
        <dbReference type="RuleBase" id="RU361153"/>
    </source>
</evidence>
<dbReference type="Proteomes" id="UP001501337">
    <property type="component" value="Unassembled WGS sequence"/>
</dbReference>
<gene>
    <name evidence="6" type="ORF">GCM10022278_17980</name>
</gene>
<dbReference type="InterPro" id="IPR017853">
    <property type="entry name" value="GH"/>
</dbReference>
<dbReference type="RefSeq" id="WP_344805481.1">
    <property type="nucleotide sequence ID" value="NZ_BAABBO010000009.1"/>
</dbReference>
<dbReference type="SUPFAM" id="SSF51445">
    <property type="entry name" value="(Trans)glycosidases"/>
    <property type="match status" value="1"/>
</dbReference>
<dbReference type="Gene3D" id="3.20.20.80">
    <property type="entry name" value="Glycosidases"/>
    <property type="match status" value="1"/>
</dbReference>
<dbReference type="InterPro" id="IPR000772">
    <property type="entry name" value="Ricin_B_lectin"/>
</dbReference>
<keyword evidence="2 3" id="KW-0326">Glycosidase</keyword>
<feature type="chain" id="PRO_5045712149" description="Ricin B lectin domain-containing protein" evidence="4">
    <location>
        <begin position="26"/>
        <end position="478"/>
    </location>
</feature>
<dbReference type="InterPro" id="IPR001547">
    <property type="entry name" value="Glyco_hydro_5"/>
</dbReference>
<evidence type="ECO:0000256" key="2">
    <source>
        <dbReference type="ARBA" id="ARBA00023295"/>
    </source>
</evidence>
<sequence>MRLLTPVKIMAASLFLLSLSLAAHAGFTVSGSRLVDGNGNSFIMRGVNVAHAWYPQHTNQSFANIAGRGANTVRVVLANGVLWSRTPESQVRDIIAQAKSRGLIAVLEVHDTTGYGEQSASTIGQAVDYWISIRNALVGQEDYVIINVANEPYGNNQPASAWVNGHTSAIKRLRDAGLNHTIMVDAANWGQDWQNIMRDNAQTVFNSDPRRNTIFSVHMYDVYQSDQSVSSYLDSFKSKGLHLVVGEFAADHFGKYVAANSIMYHTRRHGYGYIGWSWSGNSSDLRSLDIVSNFSNNLRSWGNMLFNDAENGIAKTSRKASVFTKTPTNPPTPTGSLAGRYTLQAMHSGKCLDVFAGSQDAGANLHQWDCHWGGNQQFDITNLGDGSYALRAAHSGKVVDLDWGRTINGTNILQWNWTGANNQRWIIRDEGNGYYSLRAKNNSNSCMDVIGGYQSNGANVHLWACNGNPQQRWKLFKR</sequence>
<dbReference type="Pfam" id="PF00150">
    <property type="entry name" value="Cellulase"/>
    <property type="match status" value="1"/>
</dbReference>